<keyword evidence="3" id="KW-1185">Reference proteome</keyword>
<proteinExistence type="predicted"/>
<organism evidence="2 3">
    <name type="scientific">Trichonephila clavata</name>
    <name type="common">Joro spider</name>
    <name type="synonym">Nephila clavata</name>
    <dbReference type="NCBI Taxonomy" id="2740835"/>
    <lineage>
        <taxon>Eukaryota</taxon>
        <taxon>Metazoa</taxon>
        <taxon>Ecdysozoa</taxon>
        <taxon>Arthropoda</taxon>
        <taxon>Chelicerata</taxon>
        <taxon>Arachnida</taxon>
        <taxon>Araneae</taxon>
        <taxon>Araneomorphae</taxon>
        <taxon>Entelegynae</taxon>
        <taxon>Araneoidea</taxon>
        <taxon>Nephilidae</taxon>
        <taxon>Trichonephila</taxon>
    </lineage>
</organism>
<feature type="region of interest" description="Disordered" evidence="1">
    <location>
        <begin position="64"/>
        <end position="93"/>
    </location>
</feature>
<dbReference type="AlphaFoldDB" id="A0A8X6F216"/>
<dbReference type="EMBL" id="BMAO01020638">
    <property type="protein sequence ID" value="GFQ68843.1"/>
    <property type="molecule type" value="Genomic_DNA"/>
</dbReference>
<sequence length="93" mass="10654">MNKLKIQCRGREFIFSKKKSSPPYLGKVVLRVFVPEFGYYFQTSQIVSIDLLARGMPLPFQTAGRCSPEQEIGDRRNNPITRTKSNSCEKHST</sequence>
<evidence type="ECO:0000313" key="2">
    <source>
        <dbReference type="EMBL" id="GFQ68843.1"/>
    </source>
</evidence>
<evidence type="ECO:0000313" key="3">
    <source>
        <dbReference type="Proteomes" id="UP000887116"/>
    </source>
</evidence>
<accession>A0A8X6F216</accession>
<protein>
    <submittedName>
        <fullName evidence="2">Uncharacterized protein</fullName>
    </submittedName>
</protein>
<evidence type="ECO:0000256" key="1">
    <source>
        <dbReference type="SAM" id="MobiDB-lite"/>
    </source>
</evidence>
<dbReference type="Proteomes" id="UP000887116">
    <property type="component" value="Unassembled WGS sequence"/>
</dbReference>
<name>A0A8X6F216_TRICU</name>
<comment type="caution">
    <text evidence="2">The sequence shown here is derived from an EMBL/GenBank/DDBJ whole genome shotgun (WGS) entry which is preliminary data.</text>
</comment>
<gene>
    <name evidence="2" type="ORF">TNCT_274111</name>
</gene>
<reference evidence="2" key="1">
    <citation type="submission" date="2020-07" db="EMBL/GenBank/DDBJ databases">
        <title>Multicomponent nature underlies the extraordinary mechanical properties of spider dragline silk.</title>
        <authorList>
            <person name="Kono N."/>
            <person name="Nakamura H."/>
            <person name="Mori M."/>
            <person name="Yoshida Y."/>
            <person name="Ohtoshi R."/>
            <person name="Malay A.D."/>
            <person name="Moran D.A.P."/>
            <person name="Tomita M."/>
            <person name="Numata K."/>
            <person name="Arakawa K."/>
        </authorList>
    </citation>
    <scope>NUCLEOTIDE SEQUENCE</scope>
</reference>